<feature type="compositionally biased region" description="Basic and acidic residues" evidence="5">
    <location>
        <begin position="10"/>
        <end position="29"/>
    </location>
</feature>
<dbReference type="InterPro" id="IPR007371">
    <property type="entry name" value="TPK_catalytic"/>
</dbReference>
<sequence>MMSRGAPDAGDPHLHPRNEGDGRFSSEDLGHGFIPVSRCSHQRSALRAGRAQHAPPSSAPLPPSLGCRFASLPSSALCLPSSFDALDIAASVRYCADGGANRLYDRFVKGKGRAEQRDEDGGEDWTDDDAQEDTWLPHLVLGDLDSLRADVRAYYEGKGVAVEQDPDEFSTDLGKNVTRLSSYEAQLDPPQAQHQLVVVGGLSGRLDQTIHTLHALTLLAEKGGRERVWAIGKESAAASITSRSTSPLSARRAASSLSAPRKLS</sequence>
<keyword evidence="8" id="KW-1185">Reference proteome</keyword>
<dbReference type="PANTHER" id="PTHR13622">
    <property type="entry name" value="THIAMIN PYROPHOSPHOKINASE"/>
    <property type="match status" value="1"/>
</dbReference>
<keyword evidence="4" id="KW-0067">ATP-binding</keyword>
<dbReference type="GO" id="GO:0009229">
    <property type="term" value="P:thiamine diphosphate biosynthetic process"/>
    <property type="evidence" value="ECO:0007669"/>
    <property type="project" value="InterPro"/>
</dbReference>
<feature type="region of interest" description="Disordered" evidence="5">
    <location>
        <begin position="1"/>
        <end position="29"/>
    </location>
</feature>
<reference evidence="8" key="1">
    <citation type="submission" date="2015-02" db="EMBL/GenBank/DDBJ databases">
        <authorList>
            <person name="Gon?alves P."/>
        </authorList>
    </citation>
    <scope>NUCLEOTIDE SEQUENCE [LARGE SCALE GENOMIC DNA]</scope>
</reference>
<proteinExistence type="predicted"/>
<dbReference type="GO" id="GO:0016301">
    <property type="term" value="F:kinase activity"/>
    <property type="evidence" value="ECO:0007669"/>
    <property type="project" value="UniProtKB-KW"/>
</dbReference>
<evidence type="ECO:0000256" key="4">
    <source>
        <dbReference type="ARBA" id="ARBA00022840"/>
    </source>
</evidence>
<dbReference type="SUPFAM" id="SSF63999">
    <property type="entry name" value="Thiamin pyrophosphokinase, catalytic domain"/>
    <property type="match status" value="1"/>
</dbReference>
<evidence type="ECO:0000256" key="1">
    <source>
        <dbReference type="ARBA" id="ARBA00022679"/>
    </source>
</evidence>
<feature type="domain" description="Thiamin pyrophosphokinase catalytic" evidence="6">
    <location>
        <begin position="89"/>
        <end position="219"/>
    </location>
</feature>
<evidence type="ECO:0000256" key="2">
    <source>
        <dbReference type="ARBA" id="ARBA00022741"/>
    </source>
</evidence>
<dbReference type="Gene3D" id="3.40.50.10240">
    <property type="entry name" value="Thiamin pyrophosphokinase, catalytic domain"/>
    <property type="match status" value="1"/>
</dbReference>
<keyword evidence="3" id="KW-0418">Kinase</keyword>
<feature type="compositionally biased region" description="Acidic residues" evidence="5">
    <location>
        <begin position="117"/>
        <end position="130"/>
    </location>
</feature>
<evidence type="ECO:0000256" key="3">
    <source>
        <dbReference type="ARBA" id="ARBA00022777"/>
    </source>
</evidence>
<keyword evidence="1" id="KW-0808">Transferase</keyword>
<feature type="non-terminal residue" evidence="7">
    <location>
        <position position="1"/>
    </location>
</feature>
<accession>A0A0D6EFJ1</accession>
<dbReference type="OrthoDB" id="25149at2759"/>
<dbReference type="InterPro" id="IPR036759">
    <property type="entry name" value="TPK_catalytic_sf"/>
</dbReference>
<dbReference type="AlphaFoldDB" id="A0A0D6EFJ1"/>
<evidence type="ECO:0000313" key="7">
    <source>
        <dbReference type="EMBL" id="CEQ38777.1"/>
    </source>
</evidence>
<evidence type="ECO:0000313" key="8">
    <source>
        <dbReference type="Proteomes" id="UP000243876"/>
    </source>
</evidence>
<organism evidence="7 8">
    <name type="scientific">Sporidiobolus salmonicolor</name>
    <name type="common">Yeast-like fungus</name>
    <name type="synonym">Sporobolomyces salmonicolor</name>
    <dbReference type="NCBI Taxonomy" id="5005"/>
    <lineage>
        <taxon>Eukaryota</taxon>
        <taxon>Fungi</taxon>
        <taxon>Dikarya</taxon>
        <taxon>Basidiomycota</taxon>
        <taxon>Pucciniomycotina</taxon>
        <taxon>Microbotryomycetes</taxon>
        <taxon>Sporidiobolales</taxon>
        <taxon>Sporidiobolaceae</taxon>
        <taxon>Sporobolomyces</taxon>
    </lineage>
</organism>
<dbReference type="Proteomes" id="UP000243876">
    <property type="component" value="Unassembled WGS sequence"/>
</dbReference>
<dbReference type="PANTHER" id="PTHR13622:SF8">
    <property type="entry name" value="THIAMIN PYROPHOSPHOKINASE 1"/>
    <property type="match status" value="1"/>
</dbReference>
<dbReference type="GO" id="GO:0005524">
    <property type="term" value="F:ATP binding"/>
    <property type="evidence" value="ECO:0007669"/>
    <property type="project" value="UniProtKB-KW"/>
</dbReference>
<evidence type="ECO:0000256" key="5">
    <source>
        <dbReference type="SAM" id="MobiDB-lite"/>
    </source>
</evidence>
<feature type="region of interest" description="Disordered" evidence="5">
    <location>
        <begin position="111"/>
        <end position="130"/>
    </location>
</feature>
<dbReference type="EMBL" id="CENE01000001">
    <property type="protein sequence ID" value="CEQ38777.1"/>
    <property type="molecule type" value="Genomic_DNA"/>
</dbReference>
<dbReference type="Pfam" id="PF04263">
    <property type="entry name" value="TPK_catalytic"/>
    <property type="match status" value="1"/>
</dbReference>
<keyword evidence="2" id="KW-0547">Nucleotide-binding</keyword>
<protein>
    <submittedName>
        <fullName evidence="7">SPOSA6832_00214-mRNA-1:cds</fullName>
    </submittedName>
</protein>
<evidence type="ECO:0000259" key="6">
    <source>
        <dbReference type="Pfam" id="PF04263"/>
    </source>
</evidence>
<feature type="region of interest" description="Disordered" evidence="5">
    <location>
        <begin position="235"/>
        <end position="264"/>
    </location>
</feature>
<name>A0A0D6EFJ1_SPOSA</name>
<dbReference type="GO" id="GO:0004788">
    <property type="term" value="F:thiamine diphosphokinase activity"/>
    <property type="evidence" value="ECO:0007669"/>
    <property type="project" value="InterPro"/>
</dbReference>
<gene>
    <name evidence="7" type="primary">SPOSA6832_00214</name>
</gene>